<sequence>MIDKRIIPLLHLECSVLALLRSASIQLQQRLIKSIKACVIAYLSYAGDFYWFSVSRMKSLT</sequence>
<dbReference type="AlphaFoldDB" id="A0A3V2P0Z1"/>
<proteinExistence type="predicted"/>
<dbReference type="Proteomes" id="UP000839682">
    <property type="component" value="Unassembled WGS sequence"/>
</dbReference>
<evidence type="ECO:0000313" key="1">
    <source>
        <dbReference type="EMBL" id="EAA7255880.1"/>
    </source>
</evidence>
<organism evidence="1">
    <name type="scientific">Salmonella enterica I</name>
    <dbReference type="NCBI Taxonomy" id="59201"/>
    <lineage>
        <taxon>Bacteria</taxon>
        <taxon>Pseudomonadati</taxon>
        <taxon>Pseudomonadota</taxon>
        <taxon>Gammaproteobacteria</taxon>
        <taxon>Enterobacterales</taxon>
        <taxon>Enterobacteriaceae</taxon>
        <taxon>Salmonella</taxon>
    </lineage>
</organism>
<protein>
    <submittedName>
        <fullName evidence="1">Uncharacterized protein</fullName>
    </submittedName>
</protein>
<comment type="caution">
    <text evidence="1">The sequence shown here is derived from an EMBL/GenBank/DDBJ whole genome shotgun (WGS) entry which is preliminary data.</text>
</comment>
<accession>A0A3V2P0Z1</accession>
<dbReference type="EMBL" id="AAACIV010000041">
    <property type="protein sequence ID" value="EAA7255880.1"/>
    <property type="molecule type" value="Genomic_DNA"/>
</dbReference>
<name>A0A3V2P0Z1_SALET</name>
<gene>
    <name evidence="1" type="ORF">DSF98_25040</name>
</gene>
<reference evidence="1" key="1">
    <citation type="submission" date="2018-07" db="EMBL/GenBank/DDBJ databases">
        <authorList>
            <person name="Ashton P.M."/>
            <person name="Dallman T."/>
            <person name="Nair S."/>
            <person name="De Pinna E."/>
            <person name="Peters T."/>
            <person name="Grant K."/>
        </authorList>
    </citation>
    <scope>NUCLEOTIDE SEQUENCE [LARGE SCALE GENOMIC DNA]</scope>
    <source>
        <strain evidence="1">440016</strain>
    </source>
</reference>